<dbReference type="OrthoDB" id="10052065at2759"/>
<accession>A0A8J1TZM4</accession>
<dbReference type="PANTHER" id="PTHR22948">
    <property type="entry name" value="TUDOR DOMAIN CONTAINING PROTEIN"/>
    <property type="match status" value="1"/>
</dbReference>
<feature type="compositionally biased region" description="Basic and acidic residues" evidence="5">
    <location>
        <begin position="724"/>
        <end position="738"/>
    </location>
</feature>
<name>A0A8J1TZM4_OWEFU</name>
<evidence type="ECO:0000313" key="6">
    <source>
        <dbReference type="EMBL" id="CAH1786229.1"/>
    </source>
</evidence>
<feature type="region of interest" description="Disordered" evidence="5">
    <location>
        <begin position="95"/>
        <end position="116"/>
    </location>
</feature>
<sequence length="1216" mass="135805">MSQQAALLSETKKDVRAFLISDPKGRSIDEIKRDFRDILGKPLPYRKLGYVNEEEMFRDMPDVCSLMWERGILILKGIADETTRHIQKLVLNQKRKPRSRRPFRAHFRPPPPKPMVSYQMQQNIRELLMSYPNGLQLSSFGVAFQRRFSSMLDYSIYGFRSVSDLLHSIPDISFEENTGGARLYLRQMQTTRNKINPLMDQEWNYGSGNKQEQQQQYTQFIPPRLQRQNAHTTENKQPLSQSSTSQSRKSPRSSGQVSLDLQETSGINPSIKLKILKVLDGKEKGIWAARFPFEYKKLYKTDLPFRELGFLSVIDFMGALSDIVTIERPGQAGDWMIYDKQVYKEVTANKMEEVQAVRPSRPPSPGISVRLKEMVRQVLQQRPHTVIADFPDVFKVLTGQNLPMEDLGYRTLESMLLDLLDVIKMNYTEGSGSVTLTALPIEGDPRSDLLKLPSNGALQAEASQADIPKRHLPADAVGPNVHYSPLPLPKASADRYIEVLVSNISSPGHFWFQLKGKNTTEALETVMDKLEDFYYSLNSEGYELPESMITVGQVCATVFPEDDNWHRVQITGKGGLDFVEVYFVDYGNTCSVHKSNLRLLRRSLLQLPAQAVLARLSNIQPIKGTLWEVTARNRMLSMVANKPLVALATGIKNNVVSLCLVDTSTNDDIHINDVLVQEGHARFVPDDIPPDQLEHMMQPRLNEDLDLPLGAEASSQSATLEAHSMTEDNLEAHNRSTEEATMGQAQSTGSLVPRYVKEVQLTEEDDIAHIVNYGGKPYLLEGEITAYLWESDSLRSLLRKKKLEVPNTVVFRNSNPELFQELMHYEVPGLVEGDSVRSHVTLYPMEVIPTILEAFNHPSMTLRQAILQNVNDFDPEEPYWKGEEVFDTTSEEADFELDLEGLHLTLRSLQFKRERIIREMMSGNSKTDVNELNHVEHEMTSIRKRIKAHEENDHPNNQKHKPTEQEELIQRVMETQISSPPRPTKTAAVTPSVQYSDEADSIPASPHSSIKTNIVAPMQASTVQDTKEAQDPVGQDSGLGAQASTGGLPGLNLLTGGVASNAAQQQLLLQQMLLNQQLLNQQNQTLLQGSTAAGLTGQLTPSVIQAATNPGLLNAQLLQNQQLLGQAAGQQPLLSAQALVPTMTQDQMIKQNQMLLNCLLTQNMGGIGLGRGQPLGGAGVLPGVGNRPPGLPRPQLVGQGRGVATIPRLNKPSDPR</sequence>
<proteinExistence type="predicted"/>
<evidence type="ECO:0000313" key="7">
    <source>
        <dbReference type="Proteomes" id="UP000749559"/>
    </source>
</evidence>
<dbReference type="PANTHER" id="PTHR22948:SF76">
    <property type="entry name" value="FI20010P1-RELATED"/>
    <property type="match status" value="1"/>
</dbReference>
<dbReference type="InterPro" id="IPR002999">
    <property type="entry name" value="Tudor"/>
</dbReference>
<dbReference type="Pfam" id="PF00567">
    <property type="entry name" value="TUDOR"/>
    <property type="match status" value="1"/>
</dbReference>
<dbReference type="Proteomes" id="UP000749559">
    <property type="component" value="Unassembled WGS sequence"/>
</dbReference>
<dbReference type="Pfam" id="PF12872">
    <property type="entry name" value="OST-HTH"/>
    <property type="match status" value="4"/>
</dbReference>
<dbReference type="GO" id="GO:0007283">
    <property type="term" value="P:spermatogenesis"/>
    <property type="evidence" value="ECO:0007669"/>
    <property type="project" value="UniProtKB-KW"/>
</dbReference>
<feature type="compositionally biased region" description="Low complexity" evidence="5">
    <location>
        <begin position="236"/>
        <end position="254"/>
    </location>
</feature>
<dbReference type="SUPFAM" id="SSF63748">
    <property type="entry name" value="Tudor/PWWP/MBT"/>
    <property type="match status" value="1"/>
</dbReference>
<dbReference type="GO" id="GO:0005737">
    <property type="term" value="C:cytoplasm"/>
    <property type="evidence" value="ECO:0007669"/>
    <property type="project" value="UniProtKB-SubCell"/>
</dbReference>
<evidence type="ECO:0000256" key="4">
    <source>
        <dbReference type="ARBA" id="ARBA00022871"/>
    </source>
</evidence>
<keyword evidence="3" id="KW-0677">Repeat</keyword>
<organism evidence="6 7">
    <name type="scientific">Owenia fusiformis</name>
    <name type="common">Polychaete worm</name>
    <dbReference type="NCBI Taxonomy" id="6347"/>
    <lineage>
        <taxon>Eukaryota</taxon>
        <taxon>Metazoa</taxon>
        <taxon>Spiralia</taxon>
        <taxon>Lophotrochozoa</taxon>
        <taxon>Annelida</taxon>
        <taxon>Polychaeta</taxon>
        <taxon>Sedentaria</taxon>
        <taxon>Canalipalpata</taxon>
        <taxon>Sabellida</taxon>
        <taxon>Oweniida</taxon>
        <taxon>Oweniidae</taxon>
        <taxon>Owenia</taxon>
    </lineage>
</organism>
<comment type="caution">
    <text evidence="6">The sequence shown here is derived from an EMBL/GenBank/DDBJ whole genome shotgun (WGS) entry which is preliminary data.</text>
</comment>
<dbReference type="Gene3D" id="2.30.30.140">
    <property type="match status" value="1"/>
</dbReference>
<comment type="subcellular location">
    <subcellularLocation>
        <location evidence="1">Cytoplasm</location>
    </subcellularLocation>
</comment>
<protein>
    <submittedName>
        <fullName evidence="6">Uncharacterized protein</fullName>
    </submittedName>
</protein>
<dbReference type="InterPro" id="IPR025605">
    <property type="entry name" value="OST-HTH/LOTUS_dom"/>
</dbReference>
<feature type="region of interest" description="Disordered" evidence="5">
    <location>
        <begin position="228"/>
        <end position="261"/>
    </location>
</feature>
<dbReference type="CDD" id="cd08824">
    <property type="entry name" value="LOTUS"/>
    <property type="match status" value="1"/>
</dbReference>
<dbReference type="InterPro" id="IPR041966">
    <property type="entry name" value="LOTUS-like"/>
</dbReference>
<dbReference type="EMBL" id="CAIIXF020000006">
    <property type="protein sequence ID" value="CAH1786229.1"/>
    <property type="molecule type" value="Genomic_DNA"/>
</dbReference>
<keyword evidence="4" id="KW-0744">Spermatogenesis</keyword>
<dbReference type="SUPFAM" id="SSF50199">
    <property type="entry name" value="Staphylococcal nuclease"/>
    <property type="match status" value="1"/>
</dbReference>
<feature type="compositionally biased region" description="Basic residues" evidence="5">
    <location>
        <begin position="95"/>
        <end position="107"/>
    </location>
</feature>
<dbReference type="InterPro" id="IPR050621">
    <property type="entry name" value="Tudor_domain_containing"/>
</dbReference>
<dbReference type="PROSITE" id="PS50304">
    <property type="entry name" value="TUDOR"/>
    <property type="match status" value="1"/>
</dbReference>
<evidence type="ECO:0000256" key="2">
    <source>
        <dbReference type="ARBA" id="ARBA00022490"/>
    </source>
</evidence>
<feature type="region of interest" description="Disordered" evidence="5">
    <location>
        <begin position="714"/>
        <end position="747"/>
    </location>
</feature>
<evidence type="ECO:0000256" key="5">
    <source>
        <dbReference type="SAM" id="MobiDB-lite"/>
    </source>
</evidence>
<dbReference type="SMART" id="SM00333">
    <property type="entry name" value="TUDOR"/>
    <property type="match status" value="1"/>
</dbReference>
<dbReference type="AlphaFoldDB" id="A0A8J1TZM4"/>
<keyword evidence="4" id="KW-0221">Differentiation</keyword>
<dbReference type="Gene3D" id="3.30.420.610">
    <property type="entry name" value="LOTUS domain-like"/>
    <property type="match status" value="4"/>
</dbReference>
<feature type="region of interest" description="Disordered" evidence="5">
    <location>
        <begin position="1186"/>
        <end position="1216"/>
    </location>
</feature>
<dbReference type="PROSITE" id="PS51644">
    <property type="entry name" value="HTH_OST"/>
    <property type="match status" value="3"/>
</dbReference>
<keyword evidence="2" id="KW-0963">Cytoplasm</keyword>
<gene>
    <name evidence="6" type="ORF">OFUS_LOCUS12163</name>
</gene>
<keyword evidence="7" id="KW-1185">Reference proteome</keyword>
<dbReference type="InterPro" id="IPR035437">
    <property type="entry name" value="SNase_OB-fold_sf"/>
</dbReference>
<evidence type="ECO:0000256" key="1">
    <source>
        <dbReference type="ARBA" id="ARBA00004496"/>
    </source>
</evidence>
<evidence type="ECO:0000256" key="3">
    <source>
        <dbReference type="ARBA" id="ARBA00022737"/>
    </source>
</evidence>
<feature type="region of interest" description="Disordered" evidence="5">
    <location>
        <begin position="975"/>
        <end position="1043"/>
    </location>
</feature>
<dbReference type="Gene3D" id="2.40.50.90">
    <property type="match status" value="1"/>
</dbReference>
<dbReference type="CDD" id="cd09972">
    <property type="entry name" value="LOTUS_TDRD_OSKAR"/>
    <property type="match status" value="1"/>
</dbReference>
<reference evidence="6" key="1">
    <citation type="submission" date="2022-03" db="EMBL/GenBank/DDBJ databases">
        <authorList>
            <person name="Martin C."/>
        </authorList>
    </citation>
    <scope>NUCLEOTIDE SEQUENCE</scope>
</reference>
<dbReference type="GO" id="GO:0030154">
    <property type="term" value="P:cell differentiation"/>
    <property type="evidence" value="ECO:0007669"/>
    <property type="project" value="UniProtKB-ARBA"/>
</dbReference>